<evidence type="ECO:0000313" key="2">
    <source>
        <dbReference type="EMBL" id="GAU94224.1"/>
    </source>
</evidence>
<keyword evidence="3" id="KW-1185">Reference proteome</keyword>
<reference evidence="2 3" key="1">
    <citation type="journal article" date="2016" name="Nat. Commun.">
        <title>Extremotolerant tardigrade genome and improved radiotolerance of human cultured cells by tardigrade-unique protein.</title>
        <authorList>
            <person name="Hashimoto T."/>
            <person name="Horikawa D.D."/>
            <person name="Saito Y."/>
            <person name="Kuwahara H."/>
            <person name="Kozuka-Hata H."/>
            <person name="Shin-I T."/>
            <person name="Minakuchi Y."/>
            <person name="Ohishi K."/>
            <person name="Motoyama A."/>
            <person name="Aizu T."/>
            <person name="Enomoto A."/>
            <person name="Kondo K."/>
            <person name="Tanaka S."/>
            <person name="Hara Y."/>
            <person name="Koshikawa S."/>
            <person name="Sagara H."/>
            <person name="Miura T."/>
            <person name="Yokobori S."/>
            <person name="Miyagawa K."/>
            <person name="Suzuki Y."/>
            <person name="Kubo T."/>
            <person name="Oyama M."/>
            <person name="Kohara Y."/>
            <person name="Fujiyama A."/>
            <person name="Arakawa K."/>
            <person name="Katayama T."/>
            <person name="Toyoda A."/>
            <person name="Kunieda T."/>
        </authorList>
    </citation>
    <scope>NUCLEOTIDE SEQUENCE [LARGE SCALE GENOMIC DNA]</scope>
    <source>
        <strain evidence="2 3">YOKOZUNA-1</strain>
    </source>
</reference>
<organism evidence="2 3">
    <name type="scientific">Ramazzottius varieornatus</name>
    <name type="common">Water bear</name>
    <name type="synonym">Tardigrade</name>
    <dbReference type="NCBI Taxonomy" id="947166"/>
    <lineage>
        <taxon>Eukaryota</taxon>
        <taxon>Metazoa</taxon>
        <taxon>Ecdysozoa</taxon>
        <taxon>Tardigrada</taxon>
        <taxon>Eutardigrada</taxon>
        <taxon>Parachela</taxon>
        <taxon>Hypsibioidea</taxon>
        <taxon>Ramazzottiidae</taxon>
        <taxon>Ramazzottius</taxon>
    </lineage>
</organism>
<gene>
    <name evidence="2" type="primary">RvY_06041-1</name>
    <name evidence="2" type="synonym">RvY_06041.1</name>
    <name evidence="2" type="ORF">RvY_06041</name>
</gene>
<feature type="compositionally biased region" description="Acidic residues" evidence="1">
    <location>
        <begin position="64"/>
        <end position="81"/>
    </location>
</feature>
<feature type="region of interest" description="Disordered" evidence="1">
    <location>
        <begin position="64"/>
        <end position="89"/>
    </location>
</feature>
<dbReference type="AlphaFoldDB" id="A0A1D1UX74"/>
<comment type="caution">
    <text evidence="2">The sequence shown here is derived from an EMBL/GenBank/DDBJ whole genome shotgun (WGS) entry which is preliminary data.</text>
</comment>
<sequence length="89" mass="10016">MAQDVHEKRTVVRPNCHDVHKDIVIANSEIAERYVSDTDFGDAVPPLPFTTIVNPADMEIFENDDEPEESDTCEEFDDGDGMDFFAGHD</sequence>
<protein>
    <submittedName>
        <fullName evidence="2">Uncharacterized protein</fullName>
    </submittedName>
</protein>
<dbReference type="Proteomes" id="UP000186922">
    <property type="component" value="Unassembled WGS sequence"/>
</dbReference>
<proteinExistence type="predicted"/>
<dbReference type="EMBL" id="BDGG01000002">
    <property type="protein sequence ID" value="GAU94224.1"/>
    <property type="molecule type" value="Genomic_DNA"/>
</dbReference>
<accession>A0A1D1UX74</accession>
<evidence type="ECO:0000256" key="1">
    <source>
        <dbReference type="SAM" id="MobiDB-lite"/>
    </source>
</evidence>
<evidence type="ECO:0000313" key="3">
    <source>
        <dbReference type="Proteomes" id="UP000186922"/>
    </source>
</evidence>
<name>A0A1D1UX74_RAMVA</name>